<evidence type="ECO:0000256" key="1">
    <source>
        <dbReference type="SAM" id="Phobius"/>
    </source>
</evidence>
<organism evidence="2 3">
    <name type="scientific">Panicum virgatum</name>
    <name type="common">Blackwell switchgrass</name>
    <dbReference type="NCBI Taxonomy" id="38727"/>
    <lineage>
        <taxon>Eukaryota</taxon>
        <taxon>Viridiplantae</taxon>
        <taxon>Streptophyta</taxon>
        <taxon>Embryophyta</taxon>
        <taxon>Tracheophyta</taxon>
        <taxon>Spermatophyta</taxon>
        <taxon>Magnoliopsida</taxon>
        <taxon>Liliopsida</taxon>
        <taxon>Poales</taxon>
        <taxon>Poaceae</taxon>
        <taxon>PACMAD clade</taxon>
        <taxon>Panicoideae</taxon>
        <taxon>Panicodae</taxon>
        <taxon>Paniceae</taxon>
        <taxon>Panicinae</taxon>
        <taxon>Panicum</taxon>
        <taxon>Panicum sect. Hiantes</taxon>
    </lineage>
</organism>
<name>A0A8T0VMV6_PANVG</name>
<dbReference type="AlphaFoldDB" id="A0A8T0VMV6"/>
<proteinExistence type="predicted"/>
<dbReference type="EMBL" id="CM029040">
    <property type="protein sequence ID" value="KAG2634594.1"/>
    <property type="molecule type" value="Genomic_DNA"/>
</dbReference>
<accession>A0A8T0VMV6</accession>
<evidence type="ECO:0000313" key="2">
    <source>
        <dbReference type="EMBL" id="KAG2634594.1"/>
    </source>
</evidence>
<evidence type="ECO:0000313" key="3">
    <source>
        <dbReference type="Proteomes" id="UP000823388"/>
    </source>
</evidence>
<sequence>MRPLAVVHVAPHVKPEPVVFLLPQIAVTLYVWVRVIATVQAPDRTTRAPASFPVPSSGVWA</sequence>
<feature type="transmembrane region" description="Helical" evidence="1">
    <location>
        <begin position="20"/>
        <end position="37"/>
    </location>
</feature>
<keyword evidence="1" id="KW-0812">Transmembrane</keyword>
<keyword evidence="1" id="KW-1133">Transmembrane helix</keyword>
<gene>
    <name evidence="2" type="ORF">PVAP13_2NG176900</name>
</gene>
<reference evidence="2" key="1">
    <citation type="submission" date="2020-05" db="EMBL/GenBank/DDBJ databases">
        <title>WGS assembly of Panicum virgatum.</title>
        <authorList>
            <person name="Lovell J.T."/>
            <person name="Jenkins J."/>
            <person name="Shu S."/>
            <person name="Juenger T.E."/>
            <person name="Schmutz J."/>
        </authorList>
    </citation>
    <scope>NUCLEOTIDE SEQUENCE</scope>
    <source>
        <strain evidence="2">AP13</strain>
    </source>
</reference>
<keyword evidence="3" id="KW-1185">Reference proteome</keyword>
<comment type="caution">
    <text evidence="2">The sequence shown here is derived from an EMBL/GenBank/DDBJ whole genome shotgun (WGS) entry which is preliminary data.</text>
</comment>
<dbReference type="Proteomes" id="UP000823388">
    <property type="component" value="Chromosome 2N"/>
</dbReference>
<protein>
    <submittedName>
        <fullName evidence="2">Uncharacterized protein</fullName>
    </submittedName>
</protein>
<keyword evidence="1" id="KW-0472">Membrane</keyword>